<evidence type="ECO:0000256" key="1">
    <source>
        <dbReference type="SAM" id="Phobius"/>
    </source>
</evidence>
<accession>A0A5C5V721</accession>
<proteinExistence type="predicted"/>
<keyword evidence="1" id="KW-0812">Transmembrane</keyword>
<dbReference type="Proteomes" id="UP000316714">
    <property type="component" value="Unassembled WGS sequence"/>
</dbReference>
<organism evidence="2 3">
    <name type="scientific">Posidoniimonas corsicana</name>
    <dbReference type="NCBI Taxonomy" id="1938618"/>
    <lineage>
        <taxon>Bacteria</taxon>
        <taxon>Pseudomonadati</taxon>
        <taxon>Planctomycetota</taxon>
        <taxon>Planctomycetia</taxon>
        <taxon>Pirellulales</taxon>
        <taxon>Lacipirellulaceae</taxon>
        <taxon>Posidoniimonas</taxon>
    </lineage>
</organism>
<dbReference type="EMBL" id="SIHJ01000002">
    <property type="protein sequence ID" value="TWT34081.1"/>
    <property type="molecule type" value="Genomic_DNA"/>
</dbReference>
<name>A0A5C5V721_9BACT</name>
<evidence type="ECO:0000313" key="2">
    <source>
        <dbReference type="EMBL" id="TWT34081.1"/>
    </source>
</evidence>
<feature type="transmembrane region" description="Helical" evidence="1">
    <location>
        <begin position="12"/>
        <end position="30"/>
    </location>
</feature>
<reference evidence="2 3" key="1">
    <citation type="submission" date="2019-02" db="EMBL/GenBank/DDBJ databases">
        <title>Deep-cultivation of Planctomycetes and their phenomic and genomic characterization uncovers novel biology.</title>
        <authorList>
            <person name="Wiegand S."/>
            <person name="Jogler M."/>
            <person name="Boedeker C."/>
            <person name="Pinto D."/>
            <person name="Vollmers J."/>
            <person name="Rivas-Marin E."/>
            <person name="Kohn T."/>
            <person name="Peeters S.H."/>
            <person name="Heuer A."/>
            <person name="Rast P."/>
            <person name="Oberbeckmann S."/>
            <person name="Bunk B."/>
            <person name="Jeske O."/>
            <person name="Meyerdierks A."/>
            <person name="Storesund J.E."/>
            <person name="Kallscheuer N."/>
            <person name="Luecker S."/>
            <person name="Lage O.M."/>
            <person name="Pohl T."/>
            <person name="Merkel B.J."/>
            <person name="Hornburger P."/>
            <person name="Mueller R.-W."/>
            <person name="Bruemmer F."/>
            <person name="Labrenz M."/>
            <person name="Spormann A.M."/>
            <person name="Op Den Camp H."/>
            <person name="Overmann J."/>
            <person name="Amann R."/>
            <person name="Jetten M.S.M."/>
            <person name="Mascher T."/>
            <person name="Medema M.H."/>
            <person name="Devos D.P."/>
            <person name="Kaster A.-K."/>
            <person name="Ovreas L."/>
            <person name="Rohde M."/>
            <person name="Galperin M.Y."/>
            <person name="Jogler C."/>
        </authorList>
    </citation>
    <scope>NUCLEOTIDE SEQUENCE [LARGE SCALE GENOMIC DNA]</scope>
    <source>
        <strain evidence="2 3">KOR34</strain>
    </source>
</reference>
<keyword evidence="3" id="KW-1185">Reference proteome</keyword>
<keyword evidence="1" id="KW-1133">Transmembrane helix</keyword>
<sequence>MIAVQYFAENATPVWVLGAILLTMTGIAYVHTRRGAALGAMLAVAVLTGLGLLAERLIVTPREEVQATLLTLLDRAEANDLPGVLAMVDTNSASIYADAEALMPKFLIHKAGANGEIEVLIDADQPNPEATATFKFAVNVTHRQSGVKAPYFDDVTLMLRKRGDDWVITDYSATKNWRADAARL</sequence>
<protein>
    <submittedName>
        <fullName evidence="2">Uncharacterized protein</fullName>
    </submittedName>
</protein>
<gene>
    <name evidence="2" type="ORF">KOR34_39170</name>
</gene>
<feature type="transmembrane region" description="Helical" evidence="1">
    <location>
        <begin position="36"/>
        <end position="54"/>
    </location>
</feature>
<keyword evidence="1" id="KW-0472">Membrane</keyword>
<comment type="caution">
    <text evidence="2">The sequence shown here is derived from an EMBL/GenBank/DDBJ whole genome shotgun (WGS) entry which is preliminary data.</text>
</comment>
<evidence type="ECO:0000313" key="3">
    <source>
        <dbReference type="Proteomes" id="UP000316714"/>
    </source>
</evidence>
<dbReference type="AlphaFoldDB" id="A0A5C5V721"/>